<accession>A0A9W6B7W2</accession>
<dbReference type="PANTHER" id="PTHR43318:SF1">
    <property type="entry name" value="POLYSACCHARIDE BIOSYNTHESIS PROTEIN EPSC-RELATED"/>
    <property type="match status" value="1"/>
</dbReference>
<reference evidence="3" key="1">
    <citation type="submission" date="2022-07" db="EMBL/GenBank/DDBJ databases">
        <title>Taxonomy of Novel Oxalotrophic and Methylotrophic Bacteria.</title>
        <authorList>
            <person name="Sahin N."/>
            <person name="Tani A."/>
        </authorList>
    </citation>
    <scope>NUCLEOTIDE SEQUENCE</scope>
    <source>
        <strain evidence="3">AM327</strain>
    </source>
</reference>
<dbReference type="PANTHER" id="PTHR43318">
    <property type="entry name" value="UDP-N-ACETYLGLUCOSAMINE 4,6-DEHYDRATASE"/>
    <property type="match status" value="1"/>
</dbReference>
<evidence type="ECO:0000313" key="3">
    <source>
        <dbReference type="EMBL" id="GLB52889.1"/>
    </source>
</evidence>
<sequence>MTESDFIPEIDYNIDVDAIYKILSGKTVLITGAGGSIGSNLVKKVLKYTPSKLILIDIAETPLHAISRYVTETGATNLRYLTDIRNKNRLQSIFNETTPDIVFHVAAYKHVWLTEENPAEAIEVNLLGTKNVCEVAVSSNCEKVVFISTDKAVNPISVLGITKQLAEQYVLYQQGIITNTKFSIVRFGNVFNSNGSVIETFKSQLLAGKPVTLTSKEVERYFLTINAACDLILQCTVLNDAHVLYTFDMGASIKIESILNKLIDLLGITPVEIIETGLQPGEKLYEELYEKTALIKPTTHTKIIALYENRNTSNIVAICNHLEEIIAHIHSPQKIKLALIEALTNCSIL</sequence>
<comment type="caution">
    <text evidence="3">The sequence shown here is derived from an EMBL/GenBank/DDBJ whole genome shotgun (WGS) entry which is preliminary data.</text>
</comment>
<dbReference type="Gene3D" id="3.40.50.720">
    <property type="entry name" value="NAD(P)-binding Rossmann-like Domain"/>
    <property type="match status" value="1"/>
</dbReference>
<proteinExistence type="inferred from homology"/>
<dbReference type="AlphaFoldDB" id="A0A9W6B7W2"/>
<evidence type="ECO:0000259" key="2">
    <source>
        <dbReference type="Pfam" id="PF02719"/>
    </source>
</evidence>
<name>A0A9W6B7W2_9FLAO</name>
<protein>
    <recommendedName>
        <fullName evidence="2">Polysaccharide biosynthesis protein CapD-like domain-containing protein</fullName>
    </recommendedName>
</protein>
<dbReference type="EMBL" id="BRVP01000012">
    <property type="protein sequence ID" value="GLB52889.1"/>
    <property type="molecule type" value="Genomic_DNA"/>
</dbReference>
<evidence type="ECO:0000313" key="4">
    <source>
        <dbReference type="Proteomes" id="UP001143545"/>
    </source>
</evidence>
<evidence type="ECO:0000256" key="1">
    <source>
        <dbReference type="ARBA" id="ARBA00007430"/>
    </source>
</evidence>
<comment type="similarity">
    <text evidence="1">Belongs to the polysaccharide synthase family.</text>
</comment>
<dbReference type="CDD" id="cd05237">
    <property type="entry name" value="UDP_invert_4-6DH_SDR_e"/>
    <property type="match status" value="1"/>
</dbReference>
<dbReference type="InterPro" id="IPR051203">
    <property type="entry name" value="Polysaccharide_Synthase-Rel"/>
</dbReference>
<dbReference type="Pfam" id="PF02719">
    <property type="entry name" value="Polysacc_synt_2"/>
    <property type="match status" value="1"/>
</dbReference>
<dbReference type="InterPro" id="IPR036291">
    <property type="entry name" value="NAD(P)-bd_dom_sf"/>
</dbReference>
<dbReference type="SUPFAM" id="SSF51735">
    <property type="entry name" value="NAD(P)-binding Rossmann-fold domains"/>
    <property type="match status" value="1"/>
</dbReference>
<dbReference type="Proteomes" id="UP001143545">
    <property type="component" value="Unassembled WGS sequence"/>
</dbReference>
<keyword evidence="4" id="KW-1185">Reference proteome</keyword>
<dbReference type="RefSeq" id="WP_281754450.1">
    <property type="nucleotide sequence ID" value="NZ_BRVP01000012.1"/>
</dbReference>
<gene>
    <name evidence="3" type="ORF">NBRC110019_19290</name>
</gene>
<feature type="domain" description="Polysaccharide biosynthesis protein CapD-like" evidence="2">
    <location>
        <begin position="28"/>
        <end position="306"/>
    </location>
</feature>
<organism evidence="3 4">
    <name type="scientific">Neptunitalea chrysea</name>
    <dbReference type="NCBI Taxonomy" id="1647581"/>
    <lineage>
        <taxon>Bacteria</taxon>
        <taxon>Pseudomonadati</taxon>
        <taxon>Bacteroidota</taxon>
        <taxon>Flavobacteriia</taxon>
        <taxon>Flavobacteriales</taxon>
        <taxon>Flavobacteriaceae</taxon>
        <taxon>Neptunitalea</taxon>
    </lineage>
</organism>
<dbReference type="InterPro" id="IPR003869">
    <property type="entry name" value="Polysac_CapD-like"/>
</dbReference>